<dbReference type="EMBL" id="CVRI01000066">
    <property type="protein sequence ID" value="CRL06301.1"/>
    <property type="molecule type" value="Genomic_DNA"/>
</dbReference>
<dbReference type="InterPro" id="IPR018483">
    <property type="entry name" value="Carb_kinase_FGGY_CS"/>
</dbReference>
<evidence type="ECO:0000256" key="13">
    <source>
        <dbReference type="ARBA" id="ARBA00047192"/>
    </source>
</evidence>
<gene>
    <name evidence="17" type="ORF">CLUMA_CG018954</name>
</gene>
<dbReference type="GO" id="GO:0019563">
    <property type="term" value="P:glycerol catabolic process"/>
    <property type="evidence" value="ECO:0007669"/>
    <property type="project" value="UniProtKB-UniPathway"/>
</dbReference>
<comment type="pathway">
    <text evidence="2">Polyol metabolism; glycerol degradation via glycerol kinase pathway; sn-glycerol 3-phosphate from glycerol: step 1/1.</text>
</comment>
<evidence type="ECO:0000259" key="15">
    <source>
        <dbReference type="Pfam" id="PF00370"/>
    </source>
</evidence>
<evidence type="ECO:0000256" key="3">
    <source>
        <dbReference type="ARBA" id="ARBA00009156"/>
    </source>
</evidence>
<sequence>MTSIHFAVLDIGTTSVRCYVYNQKFEVISTASREIKILLPQHGHIEIEPEELFKDVVDVIKEAVNSSGVSFENITLGISTQRSTFTTWSKSTGKVFHNFITWKDIRADYIVKQWNNSWKLKGLNFSASMIYSVTRANRFLAGSVLKLMNNQLTPRLLWVINNNQKLNEAVKQQDAVFGTIDSFLLFRLKQGKEFKPFEHISEVTNCTATGLYDPFTLGWSALIAMFNLKLHMFPKVVDNSYNFGDVDKSHFGIPVKIVGIMGDQPASMFGNCCFDDGDAKVTLGTGTFFDINTSKKCHASILGFYPLVSWILRDGEANYSVEGSSYDTATIINWGKSIGLFNDPKETSDMAESVEDSQNVFFIPAFSGLTAPVNDFRAAAGFIGISADTTRHHLVRALLESIVFRVAQLLKASMKETEYKIRRLRVDGGVSNNDFICQTLSDICDITVERSSDTENTSLGIAFLCAYNLKFATIDELKKCYKPGKTFTPRLASQAKLVATMERWEEAIERFKHWY</sequence>
<dbReference type="Pfam" id="PF00370">
    <property type="entry name" value="FGGY_N"/>
    <property type="match status" value="1"/>
</dbReference>
<evidence type="ECO:0000256" key="2">
    <source>
        <dbReference type="ARBA" id="ARBA00005190"/>
    </source>
</evidence>
<evidence type="ECO:0000256" key="1">
    <source>
        <dbReference type="ARBA" id="ARBA00004496"/>
    </source>
</evidence>
<dbReference type="GO" id="GO:0005524">
    <property type="term" value="F:ATP binding"/>
    <property type="evidence" value="ECO:0007669"/>
    <property type="project" value="UniProtKB-KW"/>
</dbReference>
<dbReference type="GO" id="GO:0006641">
    <property type="term" value="P:triglyceride metabolic process"/>
    <property type="evidence" value="ECO:0007669"/>
    <property type="project" value="TreeGrafter"/>
</dbReference>
<protein>
    <recommendedName>
        <fullName evidence="13">Glycerol kinase 5</fullName>
        <ecNumber evidence="4">2.7.1.30</ecNumber>
    </recommendedName>
    <alternativeName>
        <fullName evidence="11">ATP:glycerol 3-phosphotransferase 5</fullName>
    </alternativeName>
</protein>
<dbReference type="InterPro" id="IPR043129">
    <property type="entry name" value="ATPase_NBD"/>
</dbReference>
<dbReference type="InterPro" id="IPR000577">
    <property type="entry name" value="Carb_kinase_FGGY"/>
</dbReference>
<reference evidence="17 18" key="1">
    <citation type="submission" date="2015-04" db="EMBL/GenBank/DDBJ databases">
        <authorList>
            <person name="Syromyatnikov M.Y."/>
            <person name="Popov V.N."/>
        </authorList>
    </citation>
    <scope>NUCLEOTIDE SEQUENCE [LARGE SCALE GENOMIC DNA]</scope>
</reference>
<organism evidence="17 18">
    <name type="scientific">Clunio marinus</name>
    <dbReference type="NCBI Taxonomy" id="568069"/>
    <lineage>
        <taxon>Eukaryota</taxon>
        <taxon>Metazoa</taxon>
        <taxon>Ecdysozoa</taxon>
        <taxon>Arthropoda</taxon>
        <taxon>Hexapoda</taxon>
        <taxon>Insecta</taxon>
        <taxon>Pterygota</taxon>
        <taxon>Neoptera</taxon>
        <taxon>Endopterygota</taxon>
        <taxon>Diptera</taxon>
        <taxon>Nematocera</taxon>
        <taxon>Chironomoidea</taxon>
        <taxon>Chironomidae</taxon>
        <taxon>Clunio</taxon>
    </lineage>
</organism>
<keyword evidence="6 14" id="KW-0808">Transferase</keyword>
<dbReference type="InterPro" id="IPR018485">
    <property type="entry name" value="FGGY_C"/>
</dbReference>
<dbReference type="GO" id="GO:0005739">
    <property type="term" value="C:mitochondrion"/>
    <property type="evidence" value="ECO:0007669"/>
    <property type="project" value="TreeGrafter"/>
</dbReference>
<evidence type="ECO:0000256" key="5">
    <source>
        <dbReference type="ARBA" id="ARBA00022490"/>
    </source>
</evidence>
<dbReference type="Gene3D" id="3.30.420.40">
    <property type="match status" value="2"/>
</dbReference>
<dbReference type="InterPro" id="IPR037444">
    <property type="entry name" value="GK5"/>
</dbReference>
<evidence type="ECO:0000256" key="12">
    <source>
        <dbReference type="ARBA" id="ARBA00045165"/>
    </source>
</evidence>
<evidence type="ECO:0000256" key="7">
    <source>
        <dbReference type="ARBA" id="ARBA00022741"/>
    </source>
</evidence>
<dbReference type="Pfam" id="PF02782">
    <property type="entry name" value="FGGY_C"/>
    <property type="match status" value="1"/>
</dbReference>
<evidence type="ECO:0000313" key="17">
    <source>
        <dbReference type="EMBL" id="CRL06301.1"/>
    </source>
</evidence>
<comment type="similarity">
    <text evidence="3 14">Belongs to the FGGY kinase family.</text>
</comment>
<dbReference type="Proteomes" id="UP000183832">
    <property type="component" value="Unassembled WGS sequence"/>
</dbReference>
<dbReference type="STRING" id="568069.A0A1J1J1H7"/>
<dbReference type="SUPFAM" id="SSF53067">
    <property type="entry name" value="Actin-like ATPase domain"/>
    <property type="match status" value="2"/>
</dbReference>
<keyword evidence="10" id="KW-0067">ATP-binding</keyword>
<evidence type="ECO:0000256" key="4">
    <source>
        <dbReference type="ARBA" id="ARBA00012099"/>
    </source>
</evidence>
<feature type="domain" description="Carbohydrate kinase FGGY C-terminal" evidence="16">
    <location>
        <begin position="280"/>
        <end position="468"/>
    </location>
</feature>
<evidence type="ECO:0000256" key="14">
    <source>
        <dbReference type="RuleBase" id="RU003733"/>
    </source>
</evidence>
<evidence type="ECO:0000256" key="8">
    <source>
        <dbReference type="ARBA" id="ARBA00022777"/>
    </source>
</evidence>
<dbReference type="PANTHER" id="PTHR10196:SF68">
    <property type="entry name" value="GLYCEROL KINASE 5-RELATED"/>
    <property type="match status" value="1"/>
</dbReference>
<proteinExistence type="inferred from homology"/>
<dbReference type="EC" id="2.7.1.30" evidence="4"/>
<keyword evidence="7" id="KW-0547">Nucleotide-binding</keyword>
<evidence type="ECO:0000256" key="10">
    <source>
        <dbReference type="ARBA" id="ARBA00022840"/>
    </source>
</evidence>
<comment type="subcellular location">
    <subcellularLocation>
        <location evidence="1">Cytoplasm</location>
    </subcellularLocation>
</comment>
<dbReference type="AlphaFoldDB" id="A0A1J1J1H7"/>
<dbReference type="InterPro" id="IPR018484">
    <property type="entry name" value="FGGY_N"/>
</dbReference>
<name>A0A1J1J1H7_9DIPT</name>
<dbReference type="GO" id="GO:0004370">
    <property type="term" value="F:glycerol kinase activity"/>
    <property type="evidence" value="ECO:0007669"/>
    <property type="project" value="UniProtKB-EC"/>
</dbReference>
<dbReference type="PIRSF" id="PIRSF000538">
    <property type="entry name" value="GlpK"/>
    <property type="match status" value="1"/>
</dbReference>
<dbReference type="FunFam" id="3.30.420.40:FF:000104">
    <property type="entry name" value="putative glycerol kinase 5"/>
    <property type="match status" value="1"/>
</dbReference>
<dbReference type="PROSITE" id="PS00445">
    <property type="entry name" value="FGGY_KINASES_2"/>
    <property type="match status" value="1"/>
</dbReference>
<accession>A0A1J1J1H7</accession>
<evidence type="ECO:0000259" key="16">
    <source>
        <dbReference type="Pfam" id="PF02782"/>
    </source>
</evidence>
<keyword evidence="8 14" id="KW-0418">Kinase</keyword>
<keyword evidence="5" id="KW-0963">Cytoplasm</keyword>
<evidence type="ECO:0000256" key="6">
    <source>
        <dbReference type="ARBA" id="ARBA00022679"/>
    </source>
</evidence>
<evidence type="ECO:0000256" key="11">
    <source>
        <dbReference type="ARBA" id="ARBA00033026"/>
    </source>
</evidence>
<feature type="domain" description="Carbohydrate kinase FGGY N-terminal" evidence="15">
    <location>
        <begin position="8"/>
        <end position="270"/>
    </location>
</feature>
<keyword evidence="9" id="KW-0319">Glycerol metabolism</keyword>
<keyword evidence="18" id="KW-1185">Reference proteome</keyword>
<dbReference type="GO" id="GO:0046167">
    <property type="term" value="P:glycerol-3-phosphate biosynthetic process"/>
    <property type="evidence" value="ECO:0007669"/>
    <property type="project" value="TreeGrafter"/>
</dbReference>
<comment type="function">
    <text evidence="12">Skin-specific kinase that plays a key role in glycerol metabolism, catalyzing its phosphorylation to produce sn-glycerol 3-phosphate. Involved in skin-specific regulation of sterol regulatory element-binding protein (SREBP) processing and lipid biosynthesis.</text>
</comment>
<evidence type="ECO:0000256" key="9">
    <source>
        <dbReference type="ARBA" id="ARBA00022798"/>
    </source>
</evidence>
<evidence type="ECO:0000313" key="18">
    <source>
        <dbReference type="Proteomes" id="UP000183832"/>
    </source>
</evidence>
<dbReference type="PANTHER" id="PTHR10196">
    <property type="entry name" value="SUGAR KINASE"/>
    <property type="match status" value="1"/>
</dbReference>
<dbReference type="CDD" id="cd07793">
    <property type="entry name" value="ASKHA_NBD_FGGY_GK5-like"/>
    <property type="match status" value="1"/>
</dbReference>
<dbReference type="FunFam" id="3.30.420.40:FF:000102">
    <property type="entry name" value="Putative glycerol kinase 5"/>
    <property type="match status" value="1"/>
</dbReference>
<dbReference type="UniPathway" id="UPA00618">
    <property type="reaction ID" value="UER00672"/>
</dbReference>
<dbReference type="OrthoDB" id="6278781at2759"/>